<dbReference type="AlphaFoldDB" id="A0A0L8ANZ2"/>
<accession>A0A0L8ANZ2</accession>
<keyword evidence="3 5" id="KW-0238">DNA-binding</keyword>
<evidence type="ECO:0000313" key="8">
    <source>
        <dbReference type="EMBL" id="KOF03950.1"/>
    </source>
</evidence>
<evidence type="ECO:0000256" key="4">
    <source>
        <dbReference type="ARBA" id="ARBA00023172"/>
    </source>
</evidence>
<dbReference type="InterPro" id="IPR010998">
    <property type="entry name" value="Integrase_recombinase_N"/>
</dbReference>
<dbReference type="OrthoDB" id="1098628at2"/>
<dbReference type="CDD" id="cd01185">
    <property type="entry name" value="INTN1_C_like"/>
    <property type="match status" value="1"/>
</dbReference>
<feature type="domain" description="Tyr recombinase" evidence="6">
    <location>
        <begin position="209"/>
        <end position="385"/>
    </location>
</feature>
<feature type="domain" description="Core-binding (CB)" evidence="7">
    <location>
        <begin position="107"/>
        <end position="187"/>
    </location>
</feature>
<evidence type="ECO:0000256" key="3">
    <source>
        <dbReference type="ARBA" id="ARBA00023125"/>
    </source>
</evidence>
<organism evidence="8 9">
    <name type="scientific">Roseivirga seohaensis subsp. aquiponti</name>
    <dbReference type="NCBI Taxonomy" id="1566026"/>
    <lineage>
        <taxon>Bacteria</taxon>
        <taxon>Pseudomonadati</taxon>
        <taxon>Bacteroidota</taxon>
        <taxon>Cytophagia</taxon>
        <taxon>Cytophagales</taxon>
        <taxon>Roseivirgaceae</taxon>
        <taxon>Roseivirga</taxon>
    </lineage>
</organism>
<dbReference type="InterPro" id="IPR013762">
    <property type="entry name" value="Integrase-like_cat_sf"/>
</dbReference>
<evidence type="ECO:0000259" key="7">
    <source>
        <dbReference type="PROSITE" id="PS51900"/>
    </source>
</evidence>
<evidence type="ECO:0000256" key="1">
    <source>
        <dbReference type="ARBA" id="ARBA00008857"/>
    </source>
</evidence>
<dbReference type="EMBL" id="JSVA01000004">
    <property type="protein sequence ID" value="KOF03950.1"/>
    <property type="molecule type" value="Genomic_DNA"/>
</dbReference>
<evidence type="ECO:0000313" key="9">
    <source>
        <dbReference type="Proteomes" id="UP000036908"/>
    </source>
</evidence>
<evidence type="ECO:0000256" key="2">
    <source>
        <dbReference type="ARBA" id="ARBA00022908"/>
    </source>
</evidence>
<dbReference type="GO" id="GO:0015074">
    <property type="term" value="P:DNA integration"/>
    <property type="evidence" value="ECO:0007669"/>
    <property type="project" value="UniProtKB-KW"/>
</dbReference>
<proteinExistence type="inferred from homology"/>
<dbReference type="GO" id="GO:0006310">
    <property type="term" value="P:DNA recombination"/>
    <property type="evidence" value="ECO:0007669"/>
    <property type="project" value="UniProtKB-KW"/>
</dbReference>
<evidence type="ECO:0000256" key="5">
    <source>
        <dbReference type="PROSITE-ProRule" id="PRU01248"/>
    </source>
</evidence>
<dbReference type="Pfam" id="PF13102">
    <property type="entry name" value="Phage_int_SAM_5"/>
    <property type="match status" value="1"/>
</dbReference>
<dbReference type="Proteomes" id="UP000036908">
    <property type="component" value="Unassembled WGS sequence"/>
</dbReference>
<dbReference type="PANTHER" id="PTHR30349:SF64">
    <property type="entry name" value="PROPHAGE INTEGRASE INTD-RELATED"/>
    <property type="match status" value="1"/>
</dbReference>
<comment type="caution">
    <text evidence="8">The sequence shown here is derived from an EMBL/GenBank/DDBJ whole genome shotgun (WGS) entry which is preliminary data.</text>
</comment>
<keyword evidence="9" id="KW-1185">Reference proteome</keyword>
<dbReference type="Gene3D" id="1.10.150.130">
    <property type="match status" value="1"/>
</dbReference>
<dbReference type="InterPro" id="IPR035386">
    <property type="entry name" value="Arm-DNA-bind_5"/>
</dbReference>
<keyword evidence="4" id="KW-0233">DNA recombination</keyword>
<dbReference type="Gene3D" id="1.10.443.10">
    <property type="entry name" value="Intergrase catalytic core"/>
    <property type="match status" value="1"/>
</dbReference>
<gene>
    <name evidence="8" type="ORF">OB69_02775</name>
</gene>
<name>A0A0L8ANZ2_9BACT</name>
<dbReference type="InterPro" id="IPR002104">
    <property type="entry name" value="Integrase_catalytic"/>
</dbReference>
<keyword evidence="2" id="KW-0229">DNA integration</keyword>
<dbReference type="PATRIC" id="fig|1566026.4.peg.2325"/>
<dbReference type="PROSITE" id="PS51898">
    <property type="entry name" value="TYR_RECOMBINASE"/>
    <property type="match status" value="1"/>
</dbReference>
<evidence type="ECO:0008006" key="10">
    <source>
        <dbReference type="Google" id="ProtNLM"/>
    </source>
</evidence>
<dbReference type="InterPro" id="IPR011010">
    <property type="entry name" value="DNA_brk_join_enz"/>
</dbReference>
<sequence>MGVSFKPIFNRNYIKTKSGRYSIHLRVTIDREVRFFDPQLPKLEAKYWQGRENKWVKDSHPQNHLFNKALMDRMSELQEYVNKLHFLDRPVTFRQLSEFFERKGDKESFNDYIDHYLKITKFKSPNTRKKYKTFRKHINEFNPKIKFKELGEGLILEYRDFLLGKGLVGSTVTKYFDPFKKVARHALKNDYLIRDPFFEVKLEVPISVVKRTALTIAEIEALVNLQFEKKEEQYLELHRDLFVFQCLTGLYYSDVRGLTAENFINSEAGLLLVSERFKNGYRYIVPLYKFPEAVRLLNKYKAENSPLVFPTVVDQAFNRALKIIGPMAKIEKVLYNKVGRHTFCELLISKGYPREYVAKMAGHQNSKTTKTYFDISTSHFINELSGFGAVDLFKSI</sequence>
<comment type="similarity">
    <text evidence="1">Belongs to the 'phage' integrase family.</text>
</comment>
<dbReference type="PANTHER" id="PTHR30349">
    <property type="entry name" value="PHAGE INTEGRASE-RELATED"/>
    <property type="match status" value="1"/>
</dbReference>
<dbReference type="InterPro" id="IPR025269">
    <property type="entry name" value="SAM-like_dom"/>
</dbReference>
<dbReference type="PROSITE" id="PS51900">
    <property type="entry name" value="CB"/>
    <property type="match status" value="1"/>
</dbReference>
<dbReference type="GO" id="GO:0003677">
    <property type="term" value="F:DNA binding"/>
    <property type="evidence" value="ECO:0007669"/>
    <property type="project" value="UniProtKB-UniRule"/>
</dbReference>
<dbReference type="RefSeq" id="WP_053222169.1">
    <property type="nucleotide sequence ID" value="NZ_JSVA01000004.1"/>
</dbReference>
<evidence type="ECO:0000259" key="6">
    <source>
        <dbReference type="PROSITE" id="PS51898"/>
    </source>
</evidence>
<dbReference type="SUPFAM" id="SSF56349">
    <property type="entry name" value="DNA breaking-rejoining enzymes"/>
    <property type="match status" value="1"/>
</dbReference>
<dbReference type="InterPro" id="IPR044068">
    <property type="entry name" value="CB"/>
</dbReference>
<dbReference type="InterPro" id="IPR050090">
    <property type="entry name" value="Tyrosine_recombinase_XerCD"/>
</dbReference>
<dbReference type="Pfam" id="PF00589">
    <property type="entry name" value="Phage_integrase"/>
    <property type="match status" value="1"/>
</dbReference>
<protein>
    <recommendedName>
        <fullName evidence="10">Tyr recombinase domain-containing protein</fullName>
    </recommendedName>
</protein>
<dbReference type="Pfam" id="PF17293">
    <property type="entry name" value="Arm-DNA-bind_5"/>
    <property type="match status" value="1"/>
</dbReference>
<reference evidence="9" key="1">
    <citation type="submission" date="2014-11" db="EMBL/GenBank/DDBJ databases">
        <title>Genome sequencing of Roseivirga sp. D-25.</title>
        <authorList>
            <person name="Selvaratnam C."/>
            <person name="Thevarajoo S."/>
            <person name="Goh K.M."/>
            <person name="Eee R."/>
            <person name="Chan K.-G."/>
            <person name="Chong C.S."/>
        </authorList>
    </citation>
    <scope>NUCLEOTIDE SEQUENCE [LARGE SCALE GENOMIC DNA]</scope>
    <source>
        <strain evidence="9">D-25</strain>
    </source>
</reference>